<feature type="region of interest" description="Disordered" evidence="1">
    <location>
        <begin position="365"/>
        <end position="407"/>
    </location>
</feature>
<dbReference type="PANTHER" id="PTHR35910:SF1">
    <property type="entry name" value="2EXR DOMAIN-CONTAINING PROTEIN"/>
    <property type="match status" value="1"/>
</dbReference>
<dbReference type="Pfam" id="PF20150">
    <property type="entry name" value="2EXR"/>
    <property type="match status" value="1"/>
</dbReference>
<feature type="region of interest" description="Disordered" evidence="1">
    <location>
        <begin position="1"/>
        <end position="21"/>
    </location>
</feature>
<keyword evidence="4" id="KW-1185">Reference proteome</keyword>
<dbReference type="InterPro" id="IPR045518">
    <property type="entry name" value="2EXR"/>
</dbReference>
<dbReference type="Proteomes" id="UP000573603">
    <property type="component" value="Unassembled WGS sequence"/>
</dbReference>
<evidence type="ECO:0000313" key="3">
    <source>
        <dbReference type="EMBL" id="KAF5233590.1"/>
    </source>
</evidence>
<feature type="compositionally biased region" description="Acidic residues" evidence="1">
    <location>
        <begin position="373"/>
        <end position="407"/>
    </location>
</feature>
<comment type="caution">
    <text evidence="3">The sequence shown here is derived from an EMBL/GenBank/DDBJ whole genome shotgun (WGS) entry which is preliminary data.</text>
</comment>
<protein>
    <recommendedName>
        <fullName evidence="2">2EXR domain-containing protein</fullName>
    </recommendedName>
</protein>
<dbReference type="EMBL" id="JABEVY010000409">
    <property type="protein sequence ID" value="KAF5233590.1"/>
    <property type="molecule type" value="Genomic_DNA"/>
</dbReference>
<dbReference type="AlphaFoldDB" id="A0A8H4YSZ7"/>
<name>A0A8H4YSZ7_9HYPO</name>
<organism evidence="3 4">
    <name type="scientific">Fusarium anthophilum</name>
    <dbReference type="NCBI Taxonomy" id="48485"/>
    <lineage>
        <taxon>Eukaryota</taxon>
        <taxon>Fungi</taxon>
        <taxon>Dikarya</taxon>
        <taxon>Ascomycota</taxon>
        <taxon>Pezizomycotina</taxon>
        <taxon>Sordariomycetes</taxon>
        <taxon>Hypocreomycetidae</taxon>
        <taxon>Hypocreales</taxon>
        <taxon>Nectriaceae</taxon>
        <taxon>Fusarium</taxon>
        <taxon>Fusarium fujikuroi species complex</taxon>
    </lineage>
</organism>
<evidence type="ECO:0000259" key="2">
    <source>
        <dbReference type="Pfam" id="PF20150"/>
    </source>
</evidence>
<dbReference type="PANTHER" id="PTHR35910">
    <property type="entry name" value="2EXR DOMAIN-CONTAINING PROTEIN"/>
    <property type="match status" value="1"/>
</dbReference>
<accession>A0A8H4YSZ7</accession>
<feature type="domain" description="2EXR" evidence="2">
    <location>
        <begin position="27"/>
        <end position="145"/>
    </location>
</feature>
<evidence type="ECO:0000313" key="4">
    <source>
        <dbReference type="Proteomes" id="UP000573603"/>
    </source>
</evidence>
<proteinExistence type="predicted"/>
<sequence length="407" mass="46208">MAESSLGTFPTQDLQSTSTAKETFSTFKPFPRLPTELRLDIWKSACLPYSSRIEGDLHCVAVDVVDTQGFRREEYKHPVTDDPNLEGHDYDYEGIGYVTMRALESPGGEPANSLSPVKPVNKSAYLWDAGLWLACKESREVVSKHLNLKEWPVCRQQPLPRGESAWYDKSFPSAIVPQNKSEKRCPLVKPDSDMFCIDTSNLESVPLCSLDMMLLAPFFGTKKFTVIGCWKIAFKFDRSWNDNFPSSWSDLMKREDSMRSRLATSLYYQEMAVSATPSLWLIDDDVHWIARHRQRCPTVWRDLEHEYVEIDWDETPSNMVDGAQGALTEFLVALEQLANNDPYFNGLAFLSVRLLVRRENQLPGFIDEGVQSSDEDGEDSDDGSDDGSEDESDDENDWGDTSGEEEE</sequence>
<reference evidence="3 4" key="1">
    <citation type="journal article" date="2020" name="BMC Genomics">
        <title>Correction to: Identification and distribution of gene clusters required for synthesis of sphingolipid metabolism inhibitors in diverse species of the filamentous fungus Fusarium.</title>
        <authorList>
            <person name="Kim H.S."/>
            <person name="Lohmar J.M."/>
            <person name="Busman M."/>
            <person name="Brown D.W."/>
            <person name="Naumann T.A."/>
            <person name="Divon H.H."/>
            <person name="Lysoe E."/>
            <person name="Uhlig S."/>
            <person name="Proctor R.H."/>
        </authorList>
    </citation>
    <scope>NUCLEOTIDE SEQUENCE [LARGE SCALE GENOMIC DNA]</scope>
    <source>
        <strain evidence="3 4">NRRL 25214</strain>
    </source>
</reference>
<gene>
    <name evidence="3" type="ORF">FANTH_12506</name>
</gene>
<evidence type="ECO:0000256" key="1">
    <source>
        <dbReference type="SAM" id="MobiDB-lite"/>
    </source>
</evidence>